<evidence type="ECO:0008006" key="3">
    <source>
        <dbReference type="Google" id="ProtNLM"/>
    </source>
</evidence>
<dbReference type="InterPro" id="IPR046805">
    <property type="entry name" value="Tra1_ring"/>
</dbReference>
<dbReference type="AlphaFoldDB" id="A0AAV2ZAP0"/>
<evidence type="ECO:0000313" key="1">
    <source>
        <dbReference type="EMBL" id="DBA02965.1"/>
    </source>
</evidence>
<sequence length="254" mass="27826">MLCEVFSHGCFEKANWRKKLGGTLGLRCLVDLLDARWCHENQLSIAKALLFVLVDHPAEVSAILSDEAGCAMVELLKKSWKAREATAQIASLGLQAQEYAACVSFQDAELLQMLVVELLSGKSAARKYAKECLEEFAQLSCTTVSSLLFPYQQVIFKQVIGCNVRVLASGTRTGYIDAIAYGLSLDPPIFSMSKELLGFLQEVWSLISEDTGGATSFGASVRADRSLRAPNVSERCIRRGTLSIESKDVTFLTN</sequence>
<reference evidence="1" key="1">
    <citation type="submission" date="2022-11" db="EMBL/GenBank/DDBJ databases">
        <authorList>
            <person name="Morgan W.R."/>
            <person name="Tartar A."/>
        </authorList>
    </citation>
    <scope>NUCLEOTIDE SEQUENCE</scope>
    <source>
        <strain evidence="1">ARSEF 373</strain>
    </source>
</reference>
<dbReference type="EMBL" id="DAKRPA010000025">
    <property type="protein sequence ID" value="DBA02965.1"/>
    <property type="molecule type" value="Genomic_DNA"/>
</dbReference>
<organism evidence="1 2">
    <name type="scientific">Lagenidium giganteum</name>
    <dbReference type="NCBI Taxonomy" id="4803"/>
    <lineage>
        <taxon>Eukaryota</taxon>
        <taxon>Sar</taxon>
        <taxon>Stramenopiles</taxon>
        <taxon>Oomycota</taxon>
        <taxon>Peronosporomycetes</taxon>
        <taxon>Pythiales</taxon>
        <taxon>Pythiaceae</taxon>
    </lineage>
</organism>
<comment type="caution">
    <text evidence="1">The sequence shown here is derived from an EMBL/GenBank/DDBJ whole genome shotgun (WGS) entry which is preliminary data.</text>
</comment>
<reference evidence="1" key="2">
    <citation type="journal article" date="2023" name="Microbiol Resour">
        <title>Decontamination and Annotation of the Draft Genome Sequence of the Oomycete Lagenidium giganteum ARSEF 373.</title>
        <authorList>
            <person name="Morgan W.R."/>
            <person name="Tartar A."/>
        </authorList>
    </citation>
    <scope>NUCLEOTIDE SEQUENCE</scope>
    <source>
        <strain evidence="1">ARSEF 373</strain>
    </source>
</reference>
<keyword evidence="2" id="KW-1185">Reference proteome</keyword>
<gene>
    <name evidence="1" type="ORF">N0F65_005992</name>
</gene>
<dbReference type="Proteomes" id="UP001146120">
    <property type="component" value="Unassembled WGS sequence"/>
</dbReference>
<dbReference type="Pfam" id="PF20206">
    <property type="entry name" value="Tra1_ring"/>
    <property type="match status" value="1"/>
</dbReference>
<name>A0AAV2ZAP0_9STRA</name>
<proteinExistence type="predicted"/>
<protein>
    <recommendedName>
        <fullName evidence="3">ARM repeat superfamily protein</fullName>
    </recommendedName>
</protein>
<accession>A0AAV2ZAP0</accession>
<evidence type="ECO:0000313" key="2">
    <source>
        <dbReference type="Proteomes" id="UP001146120"/>
    </source>
</evidence>